<organism evidence="1 2">
    <name type="scientific">Candidatus Pseudomonas adelgestsugas</name>
    <dbReference type="NCBI Taxonomy" id="1302376"/>
    <lineage>
        <taxon>Bacteria</taxon>
        <taxon>Pseudomonadati</taxon>
        <taxon>Pseudomonadota</taxon>
        <taxon>Gammaproteobacteria</taxon>
        <taxon>Pseudomonadales</taxon>
        <taxon>Pseudomonadaceae</taxon>
        <taxon>Pseudomonas</taxon>
    </lineage>
</organism>
<protein>
    <recommendedName>
        <fullName evidence="3">Orphan protein</fullName>
    </recommendedName>
</protein>
<reference evidence="1 2" key="1">
    <citation type="journal article" date="2018" name="Genome Biol. Evol.">
        <title>Partnering With a Pest: Genomes of Hemlock Woolly Adelgid Symbionts Reveal Atypical Nutritional Provisioning Patterns in Dual-Obligate Bacteria.</title>
        <authorList>
            <person name="Weglarz K.M."/>
            <person name="Havill N.P."/>
            <person name="Burke G.R."/>
            <person name="von Dohlen C.D."/>
        </authorList>
    </citation>
    <scope>NUCLEOTIDE SEQUENCE [LARGE SCALE GENOMIC DNA]</scope>
    <source>
        <strain evidence="1 2">HWA_ENA</strain>
    </source>
</reference>
<dbReference type="EMBL" id="CP026512">
    <property type="protein sequence ID" value="QAX82297.1"/>
    <property type="molecule type" value="Genomic_DNA"/>
</dbReference>
<proteinExistence type="predicted"/>
<name>A0ABX5RAB8_9PSED</name>
<accession>A0ABX5RAB8</accession>
<sequence length="41" mass="4652">MLALFNFANQINQSMINVLSIALLRINSLNFQLLLVVKADF</sequence>
<dbReference type="Proteomes" id="UP000288953">
    <property type="component" value="Chromosome"/>
</dbReference>
<evidence type="ECO:0000313" key="2">
    <source>
        <dbReference type="Proteomes" id="UP000288953"/>
    </source>
</evidence>
<keyword evidence="2" id="KW-1185">Reference proteome</keyword>
<evidence type="ECO:0008006" key="3">
    <source>
        <dbReference type="Google" id="ProtNLM"/>
    </source>
</evidence>
<evidence type="ECO:0000313" key="1">
    <source>
        <dbReference type="EMBL" id="QAX82297.1"/>
    </source>
</evidence>
<gene>
    <name evidence="1" type="ORF">C3B55_00999</name>
</gene>